<keyword evidence="2" id="KW-0646">Protease inhibitor</keyword>
<dbReference type="PANTHER" id="PTHR11461:SF211">
    <property type="entry name" value="GH10112P-RELATED"/>
    <property type="match status" value="1"/>
</dbReference>
<dbReference type="InterPro" id="IPR000215">
    <property type="entry name" value="Serpin_fam"/>
</dbReference>
<dbReference type="Proteomes" id="UP001153292">
    <property type="component" value="Chromosome 1"/>
</dbReference>
<dbReference type="InterPro" id="IPR042185">
    <property type="entry name" value="Serpin_sf_2"/>
</dbReference>
<keyword evidence="3" id="KW-0722">Serine protease inhibitor</keyword>
<dbReference type="PANTHER" id="PTHR11461">
    <property type="entry name" value="SERINE PROTEASE INHIBITOR, SERPIN"/>
    <property type="match status" value="1"/>
</dbReference>
<dbReference type="SMART" id="SM00093">
    <property type="entry name" value="SERPIN"/>
    <property type="match status" value="1"/>
</dbReference>
<dbReference type="Gene3D" id="3.30.497.10">
    <property type="entry name" value="Antithrombin, subunit I, domain 2"/>
    <property type="match status" value="1"/>
</dbReference>
<proteinExistence type="inferred from homology"/>
<dbReference type="EMBL" id="OU963894">
    <property type="protein sequence ID" value="CAH0396971.1"/>
    <property type="molecule type" value="Genomic_DNA"/>
</dbReference>
<evidence type="ECO:0000256" key="4">
    <source>
        <dbReference type="RuleBase" id="RU000411"/>
    </source>
</evidence>
<dbReference type="Pfam" id="PF00079">
    <property type="entry name" value="Serpin"/>
    <property type="match status" value="1"/>
</dbReference>
<dbReference type="InterPro" id="IPR036186">
    <property type="entry name" value="Serpin_sf"/>
</dbReference>
<dbReference type="InterPro" id="IPR023796">
    <property type="entry name" value="Serpin_dom"/>
</dbReference>
<evidence type="ECO:0000259" key="5">
    <source>
        <dbReference type="SMART" id="SM00093"/>
    </source>
</evidence>
<reference evidence="6" key="1">
    <citation type="submission" date="2021-12" db="EMBL/GenBank/DDBJ databases">
        <authorList>
            <person name="King R."/>
        </authorList>
    </citation>
    <scope>NUCLEOTIDE SEQUENCE</scope>
</reference>
<dbReference type="CDD" id="cd00172">
    <property type="entry name" value="serpin"/>
    <property type="match status" value="1"/>
</dbReference>
<keyword evidence="7" id="KW-1185">Reference proteome</keyword>
<evidence type="ECO:0000256" key="2">
    <source>
        <dbReference type="ARBA" id="ARBA00022690"/>
    </source>
</evidence>
<sequence length="339" mass="39790">MCELKIPKKYISNSLDMKIALTANCFIQFRRRMKLMKKADFVTTTKIYLNESLDIDPSFIANSTELFGLKVDKVGFKYSTAASQFMNKQIEREMLKRVTDVIDANDVNVNTSMVILNAAHYKGTWEKPFYPQLTKDKKFYNLKGEISKTPMMVTMDDVPFLDDPNLDIKMITLPFLQESITFVMPLNASQLPFFIDRIHKDAELMKQLKSRMTRKVLNISIPKFKIKTYVDWTGFLRLIGINQIMNTTYSGLHHMLKRGSTDNVYLSKIKQKIVIELDEFGIRRPRRLEEIQDFKRNQNFMDRADEVLLDRPFYFAISFRDRTGEYDIFQGTYYGPQEI</sequence>
<feature type="domain" description="Serpin" evidence="5">
    <location>
        <begin position="4"/>
        <end position="336"/>
    </location>
</feature>
<accession>A0ABN8ARM4</accession>
<name>A0ABN8ARM4_CHISP</name>
<dbReference type="InterPro" id="IPR042178">
    <property type="entry name" value="Serpin_sf_1"/>
</dbReference>
<gene>
    <name evidence="6" type="ORF">CHILSU_LOCUS19</name>
</gene>
<evidence type="ECO:0000256" key="3">
    <source>
        <dbReference type="ARBA" id="ARBA00022900"/>
    </source>
</evidence>
<protein>
    <recommendedName>
        <fullName evidence="5">Serpin domain-containing protein</fullName>
    </recommendedName>
</protein>
<dbReference type="Gene3D" id="2.30.39.10">
    <property type="entry name" value="Alpha-1-antitrypsin, domain 1"/>
    <property type="match status" value="1"/>
</dbReference>
<dbReference type="SUPFAM" id="SSF56574">
    <property type="entry name" value="Serpins"/>
    <property type="match status" value="1"/>
</dbReference>
<evidence type="ECO:0000256" key="1">
    <source>
        <dbReference type="ARBA" id="ARBA00009500"/>
    </source>
</evidence>
<evidence type="ECO:0000313" key="6">
    <source>
        <dbReference type="EMBL" id="CAH0396971.1"/>
    </source>
</evidence>
<comment type="similarity">
    <text evidence="1 4">Belongs to the serpin family.</text>
</comment>
<evidence type="ECO:0000313" key="7">
    <source>
        <dbReference type="Proteomes" id="UP001153292"/>
    </source>
</evidence>
<organism evidence="6 7">
    <name type="scientific">Chilo suppressalis</name>
    <name type="common">Asiatic rice borer moth</name>
    <dbReference type="NCBI Taxonomy" id="168631"/>
    <lineage>
        <taxon>Eukaryota</taxon>
        <taxon>Metazoa</taxon>
        <taxon>Ecdysozoa</taxon>
        <taxon>Arthropoda</taxon>
        <taxon>Hexapoda</taxon>
        <taxon>Insecta</taxon>
        <taxon>Pterygota</taxon>
        <taxon>Neoptera</taxon>
        <taxon>Endopterygota</taxon>
        <taxon>Lepidoptera</taxon>
        <taxon>Glossata</taxon>
        <taxon>Ditrysia</taxon>
        <taxon>Pyraloidea</taxon>
        <taxon>Crambidae</taxon>
        <taxon>Crambinae</taxon>
        <taxon>Chilo</taxon>
    </lineage>
</organism>